<dbReference type="OrthoDB" id="8452260at2"/>
<protein>
    <submittedName>
        <fullName evidence="2">Quinol monooxygenase YgiN</fullName>
    </submittedName>
</protein>
<dbReference type="SUPFAM" id="SSF54909">
    <property type="entry name" value="Dimeric alpha+beta barrel"/>
    <property type="match status" value="1"/>
</dbReference>
<reference evidence="3" key="1">
    <citation type="submission" date="2016-10" db="EMBL/GenBank/DDBJ databases">
        <authorList>
            <person name="Varghese N."/>
            <person name="Submissions S."/>
        </authorList>
    </citation>
    <scope>NUCLEOTIDE SEQUENCE [LARGE SCALE GENOMIC DNA]</scope>
    <source>
        <strain evidence="3">DSM 45962</strain>
    </source>
</reference>
<dbReference type="Pfam" id="PF03992">
    <property type="entry name" value="ABM"/>
    <property type="match status" value="1"/>
</dbReference>
<dbReference type="Gene3D" id="3.30.70.100">
    <property type="match status" value="1"/>
</dbReference>
<accession>A0A1I1H5R0</accession>
<dbReference type="InterPro" id="IPR007138">
    <property type="entry name" value="ABM_dom"/>
</dbReference>
<sequence length="106" mass="12432">MIFICVRFPVKPEHADQWPELSKEFTEATRAEPGNLFFEWSRSLEDPNEYVLIEGFQDDAAEAHVTGEHFKKAQQELPQYLVETPRIRNMQIPGDHWDRLGEFEVA</sequence>
<keyword evidence="2" id="KW-0560">Oxidoreductase</keyword>
<proteinExistence type="predicted"/>
<dbReference type="InterPro" id="IPR011008">
    <property type="entry name" value="Dimeric_a/b-barrel"/>
</dbReference>
<dbReference type="InterPro" id="IPR050744">
    <property type="entry name" value="AI-2_Isomerase_LsrG"/>
</dbReference>
<dbReference type="Proteomes" id="UP000199022">
    <property type="component" value="Unassembled WGS sequence"/>
</dbReference>
<keyword evidence="2" id="KW-0503">Monooxygenase</keyword>
<dbReference type="GO" id="GO:0004497">
    <property type="term" value="F:monooxygenase activity"/>
    <property type="evidence" value="ECO:0007669"/>
    <property type="project" value="UniProtKB-KW"/>
</dbReference>
<evidence type="ECO:0000313" key="2">
    <source>
        <dbReference type="EMBL" id="SFC19284.1"/>
    </source>
</evidence>
<evidence type="ECO:0000259" key="1">
    <source>
        <dbReference type="PROSITE" id="PS51725"/>
    </source>
</evidence>
<dbReference type="PROSITE" id="PS51725">
    <property type="entry name" value="ABM"/>
    <property type="match status" value="1"/>
</dbReference>
<dbReference type="EMBL" id="FOMD01000001">
    <property type="protein sequence ID" value="SFC19284.1"/>
    <property type="molecule type" value="Genomic_DNA"/>
</dbReference>
<evidence type="ECO:0000313" key="3">
    <source>
        <dbReference type="Proteomes" id="UP000199022"/>
    </source>
</evidence>
<gene>
    <name evidence="2" type="ORF">SAMN05661030_0345</name>
</gene>
<dbReference type="PANTHER" id="PTHR33336">
    <property type="entry name" value="QUINOL MONOOXYGENASE YGIN-RELATED"/>
    <property type="match status" value="1"/>
</dbReference>
<feature type="domain" description="ABM" evidence="1">
    <location>
        <begin position="2"/>
        <end position="92"/>
    </location>
</feature>
<organism evidence="2 3">
    <name type="scientific">Klenkia taihuensis</name>
    <dbReference type="NCBI Taxonomy" id="1225127"/>
    <lineage>
        <taxon>Bacteria</taxon>
        <taxon>Bacillati</taxon>
        <taxon>Actinomycetota</taxon>
        <taxon>Actinomycetes</taxon>
        <taxon>Geodermatophilales</taxon>
        <taxon>Geodermatophilaceae</taxon>
        <taxon>Klenkia</taxon>
    </lineage>
</organism>
<dbReference type="PANTHER" id="PTHR33336:SF3">
    <property type="entry name" value="ABM DOMAIN-CONTAINING PROTEIN"/>
    <property type="match status" value="1"/>
</dbReference>
<dbReference type="RefSeq" id="WP_091553976.1">
    <property type="nucleotide sequence ID" value="NZ_BNAC01000002.1"/>
</dbReference>
<keyword evidence="3" id="KW-1185">Reference proteome</keyword>
<dbReference type="STRING" id="1225127.SAMN05661030_0345"/>
<name>A0A1I1H5R0_9ACTN</name>
<dbReference type="AlphaFoldDB" id="A0A1I1H5R0"/>